<accession>A0A151IB32</accession>
<sequence>MRSVAKVQLTDFFLTMVFSSQTDRLQYESAGRRASVFVEIKQRFLDSPMVLALRERRRSRSTACPVYTEIFIGRANRNFVSSLVEMTRHDTLRYKLEAGQSGLKVPPETETGIEMEQDCGGSKASLGTSKRPLVTADNSSSKRERS</sequence>
<keyword evidence="3" id="KW-1185">Reference proteome</keyword>
<evidence type="ECO:0000256" key="1">
    <source>
        <dbReference type="SAM" id="MobiDB-lite"/>
    </source>
</evidence>
<dbReference type="Proteomes" id="UP000078542">
    <property type="component" value="Unassembled WGS sequence"/>
</dbReference>
<dbReference type="EMBL" id="KQ978125">
    <property type="protein sequence ID" value="KYM96875.1"/>
    <property type="molecule type" value="Genomic_DNA"/>
</dbReference>
<name>A0A151IB32_9HYME</name>
<protein>
    <submittedName>
        <fullName evidence="2">Uncharacterized protein</fullName>
    </submittedName>
</protein>
<feature type="region of interest" description="Disordered" evidence="1">
    <location>
        <begin position="100"/>
        <end position="146"/>
    </location>
</feature>
<organism evidence="2 3">
    <name type="scientific">Cyphomyrmex costatus</name>
    <dbReference type="NCBI Taxonomy" id="456900"/>
    <lineage>
        <taxon>Eukaryota</taxon>
        <taxon>Metazoa</taxon>
        <taxon>Ecdysozoa</taxon>
        <taxon>Arthropoda</taxon>
        <taxon>Hexapoda</taxon>
        <taxon>Insecta</taxon>
        <taxon>Pterygota</taxon>
        <taxon>Neoptera</taxon>
        <taxon>Endopterygota</taxon>
        <taxon>Hymenoptera</taxon>
        <taxon>Apocrita</taxon>
        <taxon>Aculeata</taxon>
        <taxon>Formicoidea</taxon>
        <taxon>Formicidae</taxon>
        <taxon>Myrmicinae</taxon>
        <taxon>Cyphomyrmex</taxon>
    </lineage>
</organism>
<evidence type="ECO:0000313" key="3">
    <source>
        <dbReference type="Proteomes" id="UP000078542"/>
    </source>
</evidence>
<proteinExistence type="predicted"/>
<evidence type="ECO:0000313" key="2">
    <source>
        <dbReference type="EMBL" id="KYM96875.1"/>
    </source>
</evidence>
<dbReference type="AlphaFoldDB" id="A0A151IB32"/>
<reference evidence="2 3" key="1">
    <citation type="submission" date="2016-03" db="EMBL/GenBank/DDBJ databases">
        <title>Cyphomyrmex costatus WGS genome.</title>
        <authorList>
            <person name="Nygaard S."/>
            <person name="Hu H."/>
            <person name="Boomsma J."/>
            <person name="Zhang G."/>
        </authorList>
    </citation>
    <scope>NUCLEOTIDE SEQUENCE [LARGE SCALE GENOMIC DNA]</scope>
    <source>
        <strain evidence="2">MS0001</strain>
        <tissue evidence="2">Whole body</tissue>
    </source>
</reference>
<gene>
    <name evidence="2" type="ORF">ALC62_12451</name>
</gene>